<evidence type="ECO:0000313" key="1">
    <source>
        <dbReference type="EMBL" id="GGB45603.1"/>
    </source>
</evidence>
<sequence>MARYELPTVEDLERLGKPHTHAITIYAETSPAPDQRETSFLNAKSAFDTELKRLRETHDMTHGDEQTLRDHWATVADDPVWTRLSRSVAIFIDESGTEVFVLPNALENQSQSGSYFDIGQLVRAVSTGQTAFALTLSSNGWNLWEATPTTRAHELELDGDHPGDAASATNRATIRGRQHTQRLVGDEGKKVLLEAYAKRVHEAVDSELGKLDSAAEYPLYLFATDPLADMFRGLEDKREVIAVPGAPDELRADQIDTAIRDSLDEVNARHNNALVERIGDDVGRGLVAVDLADVARGAVAGAVDTLVYDFNIDILGTLDDTTGEIAYTDDGYDLISRIATVVLDRGGRVIAVRADEISADIWNGTAVASLRFSLSADTATN</sequence>
<dbReference type="InterPro" id="IPR041638">
    <property type="entry name" value="BaeRF_family11"/>
</dbReference>
<gene>
    <name evidence="1" type="ORF">GCM10011489_36290</name>
</gene>
<proteinExistence type="predicted"/>
<reference evidence="1" key="2">
    <citation type="submission" date="2020-09" db="EMBL/GenBank/DDBJ databases">
        <authorList>
            <person name="Sun Q."/>
            <person name="Zhou Y."/>
        </authorList>
    </citation>
    <scope>NUCLEOTIDE SEQUENCE</scope>
    <source>
        <strain evidence="1">CGMCC 1.12827</strain>
    </source>
</reference>
<dbReference type="RefSeq" id="WP_188588500.1">
    <property type="nucleotide sequence ID" value="NZ_BMGC01000044.1"/>
</dbReference>
<dbReference type="EMBL" id="BMGC01000044">
    <property type="protein sequence ID" value="GGB45603.1"/>
    <property type="molecule type" value="Genomic_DNA"/>
</dbReference>
<protein>
    <submittedName>
        <fullName evidence="1">Uncharacterized protein</fullName>
    </submittedName>
</protein>
<organism evidence="1 2">
    <name type="scientific">Gordonia jinhuaensis</name>
    <dbReference type="NCBI Taxonomy" id="1517702"/>
    <lineage>
        <taxon>Bacteria</taxon>
        <taxon>Bacillati</taxon>
        <taxon>Actinomycetota</taxon>
        <taxon>Actinomycetes</taxon>
        <taxon>Mycobacteriales</taxon>
        <taxon>Gordoniaceae</taxon>
        <taxon>Gordonia</taxon>
    </lineage>
</organism>
<accession>A0A916TI45</accession>
<dbReference type="Proteomes" id="UP000621454">
    <property type="component" value="Unassembled WGS sequence"/>
</dbReference>
<keyword evidence="2" id="KW-1185">Reference proteome</keyword>
<name>A0A916TI45_9ACTN</name>
<dbReference type="Pfam" id="PF18855">
    <property type="entry name" value="baeRF_family11"/>
    <property type="match status" value="1"/>
</dbReference>
<dbReference type="AlphaFoldDB" id="A0A916TI45"/>
<comment type="caution">
    <text evidence="1">The sequence shown here is derived from an EMBL/GenBank/DDBJ whole genome shotgun (WGS) entry which is preliminary data.</text>
</comment>
<reference evidence="1" key="1">
    <citation type="journal article" date="2014" name="Int. J. Syst. Evol. Microbiol.">
        <title>Complete genome sequence of Corynebacterium casei LMG S-19264T (=DSM 44701T), isolated from a smear-ripened cheese.</title>
        <authorList>
            <consortium name="US DOE Joint Genome Institute (JGI-PGF)"/>
            <person name="Walter F."/>
            <person name="Albersmeier A."/>
            <person name="Kalinowski J."/>
            <person name="Ruckert C."/>
        </authorList>
    </citation>
    <scope>NUCLEOTIDE SEQUENCE</scope>
    <source>
        <strain evidence="1">CGMCC 1.12827</strain>
    </source>
</reference>
<evidence type="ECO:0000313" key="2">
    <source>
        <dbReference type="Proteomes" id="UP000621454"/>
    </source>
</evidence>